<protein>
    <recommendedName>
        <fullName evidence="2">UBX domain-containing protein</fullName>
    </recommendedName>
</protein>
<dbReference type="STRING" id="931890.G8JT05"/>
<keyword evidence="4" id="KW-1185">Reference proteome</keyword>
<dbReference type="AlphaFoldDB" id="G8JT05"/>
<dbReference type="PANTHER" id="PTHR23322:SF1">
    <property type="entry name" value="FAS-ASSOCIATED FACTOR 2"/>
    <property type="match status" value="1"/>
</dbReference>
<dbReference type="SUPFAM" id="SSF54236">
    <property type="entry name" value="Ubiquitin-like"/>
    <property type="match status" value="1"/>
</dbReference>
<dbReference type="Gene3D" id="1.10.8.10">
    <property type="entry name" value="DNA helicase RuvA subunit, C-terminal domain"/>
    <property type="match status" value="1"/>
</dbReference>
<name>G8JT05_ERECY</name>
<dbReference type="Pfam" id="PF14555">
    <property type="entry name" value="UBA_4"/>
    <property type="match status" value="1"/>
</dbReference>
<dbReference type="GO" id="GO:0030674">
    <property type="term" value="F:protein-macromolecule adaptor activity"/>
    <property type="evidence" value="ECO:0007669"/>
    <property type="project" value="EnsemblFungi"/>
</dbReference>
<dbReference type="EMBL" id="CP002500">
    <property type="protein sequence ID" value="AET39158.1"/>
    <property type="molecule type" value="Genomic_DNA"/>
</dbReference>
<dbReference type="InterPro" id="IPR029071">
    <property type="entry name" value="Ubiquitin-like_domsf"/>
</dbReference>
<dbReference type="InParanoid" id="G8JT05"/>
<dbReference type="HOGENOM" id="CLU_414514_0_0_1"/>
<feature type="domain" description="UBX" evidence="2">
    <location>
        <begin position="432"/>
        <end position="463"/>
    </location>
</feature>
<dbReference type="Gene3D" id="3.10.20.90">
    <property type="entry name" value="Phosphatidylinositol 3-kinase Catalytic Subunit, Chain A, domain 1"/>
    <property type="match status" value="1"/>
</dbReference>
<dbReference type="RefSeq" id="XP_003645975.1">
    <property type="nucleotide sequence ID" value="XM_003645927.1"/>
</dbReference>
<dbReference type="GeneID" id="11469264"/>
<evidence type="ECO:0000313" key="3">
    <source>
        <dbReference type="EMBL" id="AET39158.1"/>
    </source>
</evidence>
<dbReference type="FunCoup" id="G8JT05">
    <property type="interactions" value="146"/>
</dbReference>
<dbReference type="GO" id="GO:0036503">
    <property type="term" value="P:ERAD pathway"/>
    <property type="evidence" value="ECO:0007669"/>
    <property type="project" value="EnsemblFungi"/>
</dbReference>
<sequence length="591" mass="68203">MPIVYNGNQEFHLQHSEEEKLNQFQTITSFPEDELPLIIKLLQNHSWHLEPALSRYFDGDWKENLNATAGPSRAEEDDFTHITPNMATQHVVPFLAADRNFIPSLPIVSRLPQDYKEKFQIVGLQSNRSSLDTNPILLVVMLLPSLIVKLGVDIFSFIWNLISFGFGDNNANGVQKFTRFPSKIQEPVRPVSDDITAVLGPESNELLTLASKLSFNELWEDCERKFKFMLIIFLGNLVGEDSDLGSQRFLKNIIADESTISYFNENKQNLEIYFGSSHDRETWYVGKHLDVRYTPECYLVANVLNANGSFNGATRMSLLGKIRLTSLRRFQRSLRMHMDKYSAELIISRNEREELELARKLKESQDQAFEESLRQDQIKEEKRRIEAEQLKLAKLLEEETEYRRKIQATARNLFWLNTTVTNLDCRSTNHEKDDKQAVLQIRTSDGKRIIKKFPGRTNLRQLYLDVGCHLYLQETSNDATEIQSKLVELINSLAADSSVLCFKDSCEMNLNTIEEIKATINEELTKLDDIDKPGNLQIAEYIDFELVSPFPRFKIPFDDELLIQDISKIWPNGSLLVEYVEQEQLDSLSDD</sequence>
<accession>G8JT05</accession>
<dbReference type="GO" id="GO:0043130">
    <property type="term" value="F:ubiquitin binding"/>
    <property type="evidence" value="ECO:0007669"/>
    <property type="project" value="TreeGrafter"/>
</dbReference>
<proteinExistence type="predicted"/>
<evidence type="ECO:0000259" key="2">
    <source>
        <dbReference type="PROSITE" id="PS50033"/>
    </source>
</evidence>
<dbReference type="GO" id="GO:0034982">
    <property type="term" value="P:mitochondrial protein processing"/>
    <property type="evidence" value="ECO:0007669"/>
    <property type="project" value="EnsemblFungi"/>
</dbReference>
<evidence type="ECO:0000256" key="1">
    <source>
        <dbReference type="SAM" id="Coils"/>
    </source>
</evidence>
<dbReference type="OrthoDB" id="1026733at2759"/>
<organism evidence="3 4">
    <name type="scientific">Eremothecium cymbalariae (strain CBS 270.75 / DBVPG 7215 / KCTC 17166 / NRRL Y-17582)</name>
    <name type="common">Yeast</name>
    <dbReference type="NCBI Taxonomy" id="931890"/>
    <lineage>
        <taxon>Eukaryota</taxon>
        <taxon>Fungi</taxon>
        <taxon>Dikarya</taxon>
        <taxon>Ascomycota</taxon>
        <taxon>Saccharomycotina</taxon>
        <taxon>Saccharomycetes</taxon>
        <taxon>Saccharomycetales</taxon>
        <taxon>Saccharomycetaceae</taxon>
        <taxon>Eremothecium</taxon>
    </lineage>
</organism>
<dbReference type="GO" id="GO:0000839">
    <property type="term" value="C:Hrd1p ubiquitin ligase ERAD-L complex"/>
    <property type="evidence" value="ECO:0007669"/>
    <property type="project" value="EnsemblFungi"/>
</dbReference>
<dbReference type="Proteomes" id="UP000006790">
    <property type="component" value="Chromosome 4"/>
</dbReference>
<keyword evidence="1" id="KW-0175">Coiled coil</keyword>
<dbReference type="GO" id="GO:0005739">
    <property type="term" value="C:mitochondrion"/>
    <property type="evidence" value="ECO:0007669"/>
    <property type="project" value="GOC"/>
</dbReference>
<evidence type="ECO:0000313" key="4">
    <source>
        <dbReference type="Proteomes" id="UP000006790"/>
    </source>
</evidence>
<dbReference type="SMART" id="SM00166">
    <property type="entry name" value="UBX"/>
    <property type="match status" value="1"/>
</dbReference>
<dbReference type="GO" id="GO:0000837">
    <property type="term" value="C:Doa10p ubiquitin ligase complex"/>
    <property type="evidence" value="ECO:0007669"/>
    <property type="project" value="EnsemblFungi"/>
</dbReference>
<feature type="coiled-coil region" evidence="1">
    <location>
        <begin position="338"/>
        <end position="412"/>
    </location>
</feature>
<dbReference type="InterPro" id="IPR050730">
    <property type="entry name" value="UBX_domain-protein"/>
</dbReference>
<dbReference type="GO" id="GO:0072671">
    <property type="term" value="P:mitochondria-associated ubiquitin-dependent protein catabolic process"/>
    <property type="evidence" value="ECO:0007669"/>
    <property type="project" value="EnsemblFungi"/>
</dbReference>
<reference evidence="4" key="1">
    <citation type="journal article" date="2012" name="G3 (Bethesda)">
        <title>Pichia sorbitophila, an interspecies yeast hybrid reveals early steps of genome resolution following polyploidization.</title>
        <authorList>
            <person name="Leh Louis V."/>
            <person name="Despons L."/>
            <person name="Friedrich A."/>
            <person name="Martin T."/>
            <person name="Durrens P."/>
            <person name="Casaregola S."/>
            <person name="Neuveglise C."/>
            <person name="Fairhead C."/>
            <person name="Marck C."/>
            <person name="Cruz J.A."/>
            <person name="Straub M.L."/>
            <person name="Kugler V."/>
            <person name="Sacerdot C."/>
            <person name="Uzunov Z."/>
            <person name="Thierry A."/>
            <person name="Weiss S."/>
            <person name="Bleykasten C."/>
            <person name="De Montigny J."/>
            <person name="Jacques N."/>
            <person name="Jung P."/>
            <person name="Lemaire M."/>
            <person name="Mallet S."/>
            <person name="Morel G."/>
            <person name="Richard G.F."/>
            <person name="Sarkar A."/>
            <person name="Savel G."/>
            <person name="Schacherer J."/>
            <person name="Seret M.L."/>
            <person name="Talla E."/>
            <person name="Samson G."/>
            <person name="Jubin C."/>
            <person name="Poulain J."/>
            <person name="Vacherie B."/>
            <person name="Barbe V."/>
            <person name="Pelletier E."/>
            <person name="Sherman D.J."/>
            <person name="Westhof E."/>
            <person name="Weissenbach J."/>
            <person name="Baret P.V."/>
            <person name="Wincker P."/>
            <person name="Gaillardin C."/>
            <person name="Dujon B."/>
            <person name="Souciet J.L."/>
        </authorList>
    </citation>
    <scope>NUCLEOTIDE SEQUENCE [LARGE SCALE GENOMIC DNA]</scope>
    <source>
        <strain evidence="4">CBS 270.75 / DBVPG 7215 / KCTC 17166 / NRRL Y-17582</strain>
    </source>
</reference>
<dbReference type="PROSITE" id="PS50033">
    <property type="entry name" value="UBX"/>
    <property type="match status" value="1"/>
</dbReference>
<dbReference type="GO" id="GO:0034389">
    <property type="term" value="P:lipid droplet organization"/>
    <property type="evidence" value="ECO:0007669"/>
    <property type="project" value="EnsemblFungi"/>
</dbReference>
<dbReference type="KEGG" id="erc:Ecym_4078"/>
<dbReference type="OMA" id="FYMFIEL"/>
<dbReference type="eggNOG" id="KOG1363">
    <property type="taxonomic scope" value="Eukaryota"/>
</dbReference>
<gene>
    <name evidence="3" type="ordered locus">Ecym_4078</name>
</gene>
<dbReference type="GO" id="GO:0005886">
    <property type="term" value="C:plasma membrane"/>
    <property type="evidence" value="ECO:0007669"/>
    <property type="project" value="EnsemblFungi"/>
</dbReference>
<dbReference type="InterPro" id="IPR001012">
    <property type="entry name" value="UBX_dom"/>
</dbReference>
<dbReference type="PANTHER" id="PTHR23322">
    <property type="entry name" value="FAS-ASSOCIATED PROTEIN"/>
    <property type="match status" value="1"/>
</dbReference>
<dbReference type="GO" id="GO:0005811">
    <property type="term" value="C:lipid droplet"/>
    <property type="evidence" value="ECO:0007669"/>
    <property type="project" value="EnsemblFungi"/>
</dbReference>